<dbReference type="Gene3D" id="1.20.1740.10">
    <property type="entry name" value="Amino acid/polyamine transporter I"/>
    <property type="match status" value="2"/>
</dbReference>
<dbReference type="PANTHER" id="PTHR43243:SF4">
    <property type="entry name" value="CATIONIC AMINO ACID TRANSPORTER 4"/>
    <property type="match status" value="1"/>
</dbReference>
<feature type="transmembrane region" description="Helical" evidence="7">
    <location>
        <begin position="606"/>
        <end position="626"/>
    </location>
</feature>
<feature type="domain" description="Cationic amino acid transporter C-terminal" evidence="8">
    <location>
        <begin position="579"/>
        <end position="629"/>
    </location>
</feature>
<evidence type="ECO:0000259" key="8">
    <source>
        <dbReference type="Pfam" id="PF13906"/>
    </source>
</evidence>
<dbReference type="GO" id="GO:0005886">
    <property type="term" value="C:plasma membrane"/>
    <property type="evidence" value="ECO:0007669"/>
    <property type="project" value="TreeGrafter"/>
</dbReference>
<feature type="transmembrane region" description="Helical" evidence="7">
    <location>
        <begin position="101"/>
        <end position="122"/>
    </location>
</feature>
<feature type="transmembrane region" description="Helical" evidence="7">
    <location>
        <begin position="240"/>
        <end position="262"/>
    </location>
</feature>
<feature type="compositionally biased region" description="Basic and acidic residues" evidence="6">
    <location>
        <begin position="669"/>
        <end position="682"/>
    </location>
</feature>
<dbReference type="WBParaSite" id="maker-uti_cns_0045397-snap-gene-0.8-mRNA-1">
    <property type="protein sequence ID" value="maker-uti_cns_0045397-snap-gene-0.8-mRNA-1"/>
    <property type="gene ID" value="maker-uti_cns_0045397-snap-gene-0.8"/>
</dbReference>
<name>A0A1I8J8L6_9PLAT</name>
<keyword evidence="9" id="KW-1185">Reference proteome</keyword>
<feature type="transmembrane region" description="Helical" evidence="7">
    <location>
        <begin position="363"/>
        <end position="387"/>
    </location>
</feature>
<keyword evidence="2" id="KW-0813">Transport</keyword>
<dbReference type="GO" id="GO:0015171">
    <property type="term" value="F:amino acid transmembrane transporter activity"/>
    <property type="evidence" value="ECO:0007669"/>
    <property type="project" value="TreeGrafter"/>
</dbReference>
<reference evidence="10 11" key="1">
    <citation type="submission" date="2016-11" db="UniProtKB">
        <authorList>
            <consortium name="WormBaseParasite"/>
        </authorList>
    </citation>
    <scope>IDENTIFICATION</scope>
</reference>
<evidence type="ECO:0000256" key="5">
    <source>
        <dbReference type="ARBA" id="ARBA00023136"/>
    </source>
</evidence>
<evidence type="ECO:0000256" key="2">
    <source>
        <dbReference type="ARBA" id="ARBA00022448"/>
    </source>
</evidence>
<feature type="compositionally biased region" description="Low complexity" evidence="6">
    <location>
        <begin position="659"/>
        <end position="668"/>
    </location>
</feature>
<feature type="region of interest" description="Disordered" evidence="6">
    <location>
        <begin position="654"/>
        <end position="682"/>
    </location>
</feature>
<feature type="transmembrane region" description="Helical" evidence="7">
    <location>
        <begin position="399"/>
        <end position="421"/>
    </location>
</feature>
<evidence type="ECO:0000313" key="9">
    <source>
        <dbReference type="Proteomes" id="UP000095280"/>
    </source>
</evidence>
<keyword evidence="3 7" id="KW-0812">Transmembrane</keyword>
<evidence type="ECO:0000256" key="3">
    <source>
        <dbReference type="ARBA" id="ARBA00022692"/>
    </source>
</evidence>
<evidence type="ECO:0000313" key="11">
    <source>
        <dbReference type="WBParaSite" id="maker-uti_cns_0046241-snap-gene-0.4-mRNA-1"/>
    </source>
</evidence>
<feature type="transmembrane region" description="Helical" evidence="7">
    <location>
        <begin position="35"/>
        <end position="57"/>
    </location>
</feature>
<feature type="transmembrane region" description="Helical" evidence="7">
    <location>
        <begin position="581"/>
        <end position="600"/>
    </location>
</feature>
<feature type="transmembrane region" description="Helical" evidence="7">
    <location>
        <begin position="209"/>
        <end position="228"/>
    </location>
</feature>
<keyword evidence="4 7" id="KW-1133">Transmembrane helix</keyword>
<dbReference type="InterPro" id="IPR002293">
    <property type="entry name" value="AA/rel_permease1"/>
</dbReference>
<dbReference type="WBParaSite" id="maker-uti_cns_0046241-snap-gene-0.4-mRNA-1">
    <property type="protein sequence ID" value="maker-uti_cns_0046241-snap-gene-0.4-mRNA-1"/>
    <property type="gene ID" value="maker-uti_cns_0046241-snap-gene-0.4"/>
</dbReference>
<dbReference type="AlphaFoldDB" id="A0A1I8J8L6"/>
<evidence type="ECO:0000256" key="6">
    <source>
        <dbReference type="SAM" id="MobiDB-lite"/>
    </source>
</evidence>
<feature type="transmembrane region" description="Helical" evidence="7">
    <location>
        <begin position="518"/>
        <end position="540"/>
    </location>
</feature>
<sequence>FKRSMVPLGVQRLWTAMTRTKPVDRDMMSTPLNRCLSTMDLILLGVGNMCGAGIYVLTGTVVKKKAGPATFLSYLIAGFTAFLNGLCYAELGSRVPKAGSAYSYTYVATGEFLAFVIGWSIILEYVLSAASIARGFSGTLDALTSDSVSNWTIKHIGTFYTQAPNTTSDDYLISYYPDFMSVLLVLIVAVILSLGANLSKHFNTVTTSLNVIILVFTTGIMFSLANTANWSSHAFMPYHFSGVLSGAATCFYAFIGFDAISVSSEEAKTPQKSLPIATGVSVLVVTILLVLASAALTLFQPWELIDKKAAFTSALADRQLPWAMIITGIGSITGIVAALYCNNYAMPRVVYAMATDGLLFRQLAYVTPVTKVPIVAIIATSLLAALLAFLLDIEALADFLSIGTLIAYSIVACNVIILRYLRPQMANYPPIDAGQDTATEVDEASICGDAADDRRRISDGCLDADGKAGNAGGVNRPGAGGGDGGGPTSQLGENIGRLKYYFRNIPVLRRMNPGIGPIIALLVIIAGIIGASLTVNIGLADLSRGHPLAVLLLIFFIIVILFGFFVMLVHEQDKDIETFKVPVVPLIPCLAISLNIALIMKLQALTWIRFFVWLAIGLVIYFTYGLRNSRENAERLQQQSEKMPLSGSLSYQKLHDTKQQQQAATGTTDAEKKKEAEAAGQP</sequence>
<keyword evidence="5 7" id="KW-0472">Membrane</keyword>
<evidence type="ECO:0000256" key="1">
    <source>
        <dbReference type="ARBA" id="ARBA00004141"/>
    </source>
</evidence>
<organism evidence="9 11">
    <name type="scientific">Macrostomum lignano</name>
    <dbReference type="NCBI Taxonomy" id="282301"/>
    <lineage>
        <taxon>Eukaryota</taxon>
        <taxon>Metazoa</taxon>
        <taxon>Spiralia</taxon>
        <taxon>Lophotrochozoa</taxon>
        <taxon>Platyhelminthes</taxon>
        <taxon>Rhabditophora</taxon>
        <taxon>Macrostomorpha</taxon>
        <taxon>Macrostomida</taxon>
        <taxon>Macrostomidae</taxon>
        <taxon>Macrostomum</taxon>
    </lineage>
</organism>
<comment type="subcellular location">
    <subcellularLocation>
        <location evidence="1">Membrane</location>
        <topology evidence="1">Multi-pass membrane protein</topology>
    </subcellularLocation>
</comment>
<feature type="transmembrane region" description="Helical" evidence="7">
    <location>
        <begin position="319"/>
        <end position="342"/>
    </location>
</feature>
<dbReference type="PANTHER" id="PTHR43243">
    <property type="entry name" value="INNER MEMBRANE TRANSPORTER YGJI-RELATED"/>
    <property type="match status" value="1"/>
</dbReference>
<protein>
    <submittedName>
        <fullName evidence="10 11">AA_permease_C domain-containing protein</fullName>
    </submittedName>
</protein>
<evidence type="ECO:0000256" key="7">
    <source>
        <dbReference type="SAM" id="Phobius"/>
    </source>
</evidence>
<dbReference type="Proteomes" id="UP000095280">
    <property type="component" value="Unplaced"/>
</dbReference>
<evidence type="ECO:0000313" key="10">
    <source>
        <dbReference type="WBParaSite" id="maker-uti_cns_0045397-snap-gene-0.8-mRNA-1"/>
    </source>
</evidence>
<feature type="transmembrane region" description="Helical" evidence="7">
    <location>
        <begin position="546"/>
        <end position="569"/>
    </location>
</feature>
<dbReference type="Pfam" id="PF13906">
    <property type="entry name" value="AA_permease_C"/>
    <property type="match status" value="1"/>
</dbReference>
<dbReference type="Pfam" id="PF13520">
    <property type="entry name" value="AA_permease_2"/>
    <property type="match status" value="1"/>
</dbReference>
<accession>A0A1I8J8L6</accession>
<feature type="transmembrane region" description="Helical" evidence="7">
    <location>
        <begin position="274"/>
        <end position="299"/>
    </location>
</feature>
<feature type="transmembrane region" description="Helical" evidence="7">
    <location>
        <begin position="69"/>
        <end position="89"/>
    </location>
</feature>
<dbReference type="InterPro" id="IPR029485">
    <property type="entry name" value="CAT_C"/>
</dbReference>
<feature type="transmembrane region" description="Helical" evidence="7">
    <location>
        <begin position="179"/>
        <end position="197"/>
    </location>
</feature>
<evidence type="ECO:0000256" key="4">
    <source>
        <dbReference type="ARBA" id="ARBA00022989"/>
    </source>
</evidence>
<proteinExistence type="predicted"/>